<dbReference type="GO" id="GO:0000978">
    <property type="term" value="F:RNA polymerase II cis-regulatory region sequence-specific DNA binding"/>
    <property type="evidence" value="ECO:0007669"/>
    <property type="project" value="TreeGrafter"/>
</dbReference>
<feature type="domain" description="C2H2-type" evidence="10">
    <location>
        <begin position="261"/>
        <end position="289"/>
    </location>
</feature>
<dbReference type="SUPFAM" id="SSF57667">
    <property type="entry name" value="beta-beta-alpha zinc fingers"/>
    <property type="match status" value="4"/>
</dbReference>
<gene>
    <name evidence="11" type="ORF">OFUS_LOCUS4054</name>
</gene>
<evidence type="ECO:0000256" key="1">
    <source>
        <dbReference type="ARBA" id="ARBA00004123"/>
    </source>
</evidence>
<feature type="domain" description="C2H2-type" evidence="10">
    <location>
        <begin position="319"/>
        <end position="337"/>
    </location>
</feature>
<evidence type="ECO:0000256" key="4">
    <source>
        <dbReference type="ARBA" id="ARBA00022771"/>
    </source>
</evidence>
<dbReference type="Proteomes" id="UP000749559">
    <property type="component" value="Unassembled WGS sequence"/>
</dbReference>
<evidence type="ECO:0000256" key="2">
    <source>
        <dbReference type="ARBA" id="ARBA00022723"/>
    </source>
</evidence>
<dbReference type="GO" id="GO:0001227">
    <property type="term" value="F:DNA-binding transcription repressor activity, RNA polymerase II-specific"/>
    <property type="evidence" value="ECO:0007669"/>
    <property type="project" value="TreeGrafter"/>
</dbReference>
<evidence type="ECO:0000256" key="9">
    <source>
        <dbReference type="PROSITE-ProRule" id="PRU00042"/>
    </source>
</evidence>
<evidence type="ECO:0000313" key="12">
    <source>
        <dbReference type="Proteomes" id="UP000749559"/>
    </source>
</evidence>
<dbReference type="OrthoDB" id="6591996at2759"/>
<keyword evidence="2" id="KW-0479">Metal-binding</keyword>
<organism evidence="11 12">
    <name type="scientific">Owenia fusiformis</name>
    <name type="common">Polychaete worm</name>
    <dbReference type="NCBI Taxonomy" id="6347"/>
    <lineage>
        <taxon>Eukaryota</taxon>
        <taxon>Metazoa</taxon>
        <taxon>Spiralia</taxon>
        <taxon>Lophotrochozoa</taxon>
        <taxon>Annelida</taxon>
        <taxon>Polychaeta</taxon>
        <taxon>Sedentaria</taxon>
        <taxon>Canalipalpata</taxon>
        <taxon>Sabellida</taxon>
        <taxon>Oweniida</taxon>
        <taxon>Oweniidae</taxon>
        <taxon>Owenia</taxon>
    </lineage>
</organism>
<evidence type="ECO:0000256" key="3">
    <source>
        <dbReference type="ARBA" id="ARBA00022737"/>
    </source>
</evidence>
<dbReference type="FunFam" id="3.30.160.60:FF:000100">
    <property type="entry name" value="Zinc finger 45-like"/>
    <property type="match status" value="2"/>
</dbReference>
<keyword evidence="12" id="KW-1185">Reference proteome</keyword>
<dbReference type="PANTHER" id="PTHR24399:SF70">
    <property type="entry name" value="C2H2-TYPE DOMAIN-CONTAINING PROTEIN"/>
    <property type="match status" value="1"/>
</dbReference>
<dbReference type="FunFam" id="3.30.160.60:FF:000358">
    <property type="entry name" value="zinc finger protein 24"/>
    <property type="match status" value="1"/>
</dbReference>
<evidence type="ECO:0000313" key="11">
    <source>
        <dbReference type="EMBL" id="CAH1776925.1"/>
    </source>
</evidence>
<keyword evidence="7" id="KW-0804">Transcription</keyword>
<evidence type="ECO:0000256" key="8">
    <source>
        <dbReference type="ARBA" id="ARBA00023242"/>
    </source>
</evidence>
<dbReference type="AlphaFoldDB" id="A0A8S4N7P5"/>
<feature type="non-terminal residue" evidence="11">
    <location>
        <position position="1"/>
    </location>
</feature>
<evidence type="ECO:0000259" key="10">
    <source>
        <dbReference type="PROSITE" id="PS50157"/>
    </source>
</evidence>
<dbReference type="InterPro" id="IPR036236">
    <property type="entry name" value="Znf_C2H2_sf"/>
</dbReference>
<feature type="domain" description="C2H2-type" evidence="10">
    <location>
        <begin position="170"/>
        <end position="198"/>
    </location>
</feature>
<dbReference type="PANTHER" id="PTHR24399">
    <property type="entry name" value="ZINC FINGER AND BTB DOMAIN-CONTAINING"/>
    <property type="match status" value="1"/>
</dbReference>
<keyword evidence="6" id="KW-0805">Transcription regulation</keyword>
<dbReference type="PROSITE" id="PS00028">
    <property type="entry name" value="ZINC_FINGER_C2H2_1"/>
    <property type="match status" value="8"/>
</dbReference>
<dbReference type="Gene3D" id="3.30.160.60">
    <property type="entry name" value="Classic Zinc Finger"/>
    <property type="match status" value="7"/>
</dbReference>
<dbReference type="EMBL" id="CAIIXF020000002">
    <property type="protein sequence ID" value="CAH1776925.1"/>
    <property type="molecule type" value="Genomic_DNA"/>
</dbReference>
<feature type="domain" description="C2H2-type" evidence="10">
    <location>
        <begin position="114"/>
        <end position="141"/>
    </location>
</feature>
<feature type="domain" description="C2H2-type" evidence="10">
    <location>
        <begin position="24"/>
        <end position="48"/>
    </location>
</feature>
<dbReference type="SMART" id="SM00355">
    <property type="entry name" value="ZnF_C2H2"/>
    <property type="match status" value="9"/>
</dbReference>
<feature type="domain" description="C2H2-type" evidence="10">
    <location>
        <begin position="290"/>
        <end position="318"/>
    </location>
</feature>
<accession>A0A8S4N7P5</accession>
<dbReference type="FunFam" id="3.30.160.60:FF:000090">
    <property type="entry name" value="Odd-skipped-related transciption factor 2"/>
    <property type="match status" value="1"/>
</dbReference>
<dbReference type="GO" id="GO:0008270">
    <property type="term" value="F:zinc ion binding"/>
    <property type="evidence" value="ECO:0007669"/>
    <property type="project" value="UniProtKB-KW"/>
</dbReference>
<evidence type="ECO:0000256" key="5">
    <source>
        <dbReference type="ARBA" id="ARBA00022833"/>
    </source>
</evidence>
<keyword evidence="3" id="KW-0677">Repeat</keyword>
<dbReference type="InterPro" id="IPR013087">
    <property type="entry name" value="Znf_C2H2_type"/>
</dbReference>
<sequence length="397" mass="45842">GMDIVESICSIILKSDGSFKSRLYTCGRCSKNFQMKSLMKNHIKEFHAKAILEDTHDAVDNASPNAPTDRAIPVPRDVITSSPGGHRCMECHRCFKYEKHLKRHELVHTGERPYKCVHCNKDFRRVDTLMKHSLIHTARKDSNANEGKVLVKTPCESQMSVQGTTEEVKKVCAECGKEFTKMRQLNKHMKTAHSDERPYKCDACPKAFKQQDKLKDHVNRIHKKITKCIQCEFCAELFSSNAALRKHTLTRHDPNYQRPEFMCDQCPKKFLIKNHLEYHVKATHTGELNLVCPDCDKRFTRKLHLKRHMLTHNTGPKPFSCQQCDSTFSRKEHMKRHLIKSCRGTSKHVVIFQTPAVTQEHVVEERQRELELSTLALLNMPKSPQQADLFTGQQNNI</sequence>
<feature type="domain" description="C2H2-type" evidence="10">
    <location>
        <begin position="199"/>
        <end position="222"/>
    </location>
</feature>
<keyword evidence="4 9" id="KW-0863">Zinc-finger</keyword>
<dbReference type="GO" id="GO:0005654">
    <property type="term" value="C:nucleoplasm"/>
    <property type="evidence" value="ECO:0007669"/>
    <property type="project" value="TreeGrafter"/>
</dbReference>
<proteinExistence type="predicted"/>
<comment type="subcellular location">
    <subcellularLocation>
        <location evidence="1">Nucleus</location>
    </subcellularLocation>
</comment>
<dbReference type="PROSITE" id="PS50157">
    <property type="entry name" value="ZINC_FINGER_C2H2_2"/>
    <property type="match status" value="9"/>
</dbReference>
<evidence type="ECO:0000256" key="6">
    <source>
        <dbReference type="ARBA" id="ARBA00023015"/>
    </source>
</evidence>
<feature type="domain" description="C2H2-type" evidence="10">
    <location>
        <begin position="86"/>
        <end position="113"/>
    </location>
</feature>
<reference evidence="11" key="1">
    <citation type="submission" date="2022-03" db="EMBL/GenBank/DDBJ databases">
        <authorList>
            <person name="Martin C."/>
        </authorList>
    </citation>
    <scope>NUCLEOTIDE SEQUENCE</scope>
</reference>
<feature type="domain" description="C2H2-type" evidence="10">
    <location>
        <begin position="229"/>
        <end position="257"/>
    </location>
</feature>
<keyword evidence="8" id="KW-0539">Nucleus</keyword>
<evidence type="ECO:0000256" key="7">
    <source>
        <dbReference type="ARBA" id="ARBA00023163"/>
    </source>
</evidence>
<name>A0A8S4N7P5_OWEFU</name>
<protein>
    <recommendedName>
        <fullName evidence="10">C2H2-type domain-containing protein</fullName>
    </recommendedName>
</protein>
<dbReference type="Pfam" id="PF00096">
    <property type="entry name" value="zf-C2H2"/>
    <property type="match status" value="5"/>
</dbReference>
<keyword evidence="5" id="KW-0862">Zinc</keyword>
<comment type="caution">
    <text evidence="11">The sequence shown here is derived from an EMBL/GenBank/DDBJ whole genome shotgun (WGS) entry which is preliminary data.</text>
</comment>